<feature type="compositionally biased region" description="Polar residues" evidence="1">
    <location>
        <begin position="46"/>
        <end position="65"/>
    </location>
</feature>
<protein>
    <submittedName>
        <fullName evidence="2">CHAP domain-containing protein</fullName>
    </submittedName>
</protein>
<evidence type="ECO:0000256" key="1">
    <source>
        <dbReference type="SAM" id="MobiDB-lite"/>
    </source>
</evidence>
<sequence length="223" mass="23811">MKSQHARNKQIGLTLATTLCSVTLTGGLAGGPAASTSATAAGPTAQASRTAQNTPQTAPGITSGTAGVRLPVADKGNPAATVVRLAESQVGYHEKGNNCTKYGKWAGHECAEWCDIFVGWAFWKAGRLAAAGGKVYERVDDHLAWFKQHNRFHRRGAKGGGPRQGAVIFFDFNGHDGPDHVGIVVGYDSTHVETVEGNSGDQVRKHKYSRSSRFIWGYGYPAW</sequence>
<evidence type="ECO:0000313" key="2">
    <source>
        <dbReference type="EMBL" id="RFU36356.1"/>
    </source>
</evidence>
<proteinExistence type="predicted"/>
<dbReference type="RefSeq" id="WP_117361979.1">
    <property type="nucleotide sequence ID" value="NZ_QURH01001054.1"/>
</dbReference>
<organism evidence="2 3">
    <name type="scientific">Actinomadura logoneensis</name>
    <dbReference type="NCBI Taxonomy" id="2293572"/>
    <lineage>
        <taxon>Bacteria</taxon>
        <taxon>Bacillati</taxon>
        <taxon>Actinomycetota</taxon>
        <taxon>Actinomycetes</taxon>
        <taxon>Streptosporangiales</taxon>
        <taxon>Thermomonosporaceae</taxon>
        <taxon>Actinomadura</taxon>
    </lineage>
</organism>
<dbReference type="InterPro" id="IPR038765">
    <property type="entry name" value="Papain-like_cys_pep_sf"/>
</dbReference>
<reference evidence="2 3" key="1">
    <citation type="submission" date="2018-08" db="EMBL/GenBank/DDBJ databases">
        <title>Actinomadura jelena sp. nov., a novel Actinomycete isolated from soil in Chad.</title>
        <authorList>
            <person name="Shi L."/>
        </authorList>
    </citation>
    <scope>NUCLEOTIDE SEQUENCE [LARGE SCALE GENOMIC DNA]</scope>
    <source>
        <strain evidence="2 3">NEAU-G17</strain>
    </source>
</reference>
<dbReference type="EMBL" id="QURH01001054">
    <property type="protein sequence ID" value="RFU36356.1"/>
    <property type="molecule type" value="Genomic_DNA"/>
</dbReference>
<dbReference type="Proteomes" id="UP000261811">
    <property type="component" value="Unassembled WGS sequence"/>
</dbReference>
<feature type="compositionally biased region" description="Low complexity" evidence="1">
    <location>
        <begin position="33"/>
        <end position="45"/>
    </location>
</feature>
<accession>A0A372J958</accession>
<dbReference type="OrthoDB" id="3476732at2"/>
<name>A0A372J958_9ACTN</name>
<keyword evidence="3" id="KW-1185">Reference proteome</keyword>
<dbReference type="Gene3D" id="3.90.1720.10">
    <property type="entry name" value="endopeptidase domain like (from Nostoc punctiforme)"/>
    <property type="match status" value="1"/>
</dbReference>
<gene>
    <name evidence="2" type="ORF">DZF91_38620</name>
</gene>
<dbReference type="AlphaFoldDB" id="A0A372J958"/>
<evidence type="ECO:0000313" key="3">
    <source>
        <dbReference type="Proteomes" id="UP000261811"/>
    </source>
</evidence>
<comment type="caution">
    <text evidence="2">The sequence shown here is derived from an EMBL/GenBank/DDBJ whole genome shotgun (WGS) entry which is preliminary data.</text>
</comment>
<dbReference type="SUPFAM" id="SSF54001">
    <property type="entry name" value="Cysteine proteinases"/>
    <property type="match status" value="1"/>
</dbReference>
<feature type="region of interest" description="Disordered" evidence="1">
    <location>
        <begin position="33"/>
        <end position="67"/>
    </location>
</feature>